<dbReference type="EMBL" id="AZHE01000001">
    <property type="protein sequence ID" value="KHO02139.1"/>
    <property type="molecule type" value="Genomic_DNA"/>
</dbReference>
<evidence type="ECO:0000256" key="2">
    <source>
        <dbReference type="ARBA" id="ARBA00022737"/>
    </source>
</evidence>
<comment type="subunit">
    <text evidence="4">Binds to mitochondrial small subunit 15S rRNA.</text>
</comment>
<evidence type="ECO:0000256" key="4">
    <source>
        <dbReference type="ARBA" id="ARBA00044511"/>
    </source>
</evidence>
<gene>
    <name evidence="6" type="ORF">MAM_01140</name>
</gene>
<protein>
    <submittedName>
        <fullName evidence="6">Tetratricopeptide-like helical</fullName>
    </submittedName>
</protein>
<dbReference type="NCBIfam" id="TIGR00756">
    <property type="entry name" value="PPR"/>
    <property type="match status" value="1"/>
</dbReference>
<evidence type="ECO:0000313" key="6">
    <source>
        <dbReference type="EMBL" id="KHO02139.1"/>
    </source>
</evidence>
<keyword evidence="7" id="KW-1185">Reference proteome</keyword>
<keyword evidence="2" id="KW-0677">Repeat</keyword>
<dbReference type="PANTHER" id="PTHR47447:SF23">
    <property type="entry name" value="PENTACOTRIPEPTIDE-REPEAT REGION OF PRORP DOMAIN-CONTAINING PROTEIN"/>
    <property type="match status" value="1"/>
</dbReference>
<comment type="function">
    <text evidence="3">Regulates mitochondrial small subunit maturation by controlling 15S rRNA 5'-end processing. Localizes to the 5' precursor of the 15S rRNA in a position that is subsequently occupied by mS47 in the mature yeast mtSSU. Uses structure and sequence-specific RNA recognition, binding to a single-stranded region of the precursor and specifically recognizing bases -6 to -1. The exchange of Ccm1 for mS47 is coupled to the irreversible removal of precursor rRNA that is accompanied by conformational changes of the mitoribosomal proteins uS5m and mS26. These conformational changes signal completion of 5'-end rRNA processing through protection of the mature 5'-end of the 15S rRNA and stabilization of mS47. The removal of the 5' precursor together with the dissociation of Ccm1 may be catalyzed by the 5'-3' exoribonuclease Pet127. Involved in the specific removal of group I introns in mitochondrial encoded transcripts.</text>
</comment>
<dbReference type="InterPro" id="IPR002885">
    <property type="entry name" value="PPR_rpt"/>
</dbReference>
<proteinExistence type="inferred from homology"/>
<evidence type="ECO:0000256" key="1">
    <source>
        <dbReference type="ARBA" id="ARBA00006192"/>
    </source>
</evidence>
<dbReference type="OrthoDB" id="185373at2759"/>
<dbReference type="GeneID" id="63735595"/>
<dbReference type="AlphaFoldDB" id="A0A0B2X6W6"/>
<dbReference type="Proteomes" id="UP000030816">
    <property type="component" value="Unassembled WGS sequence"/>
</dbReference>
<accession>A0A0B2X6W6</accession>
<sequence length="986" mass="112056">MPSTAPDSPQDSVKANHKGNPAILADFLSRPEEKNFHDVWDIYCRLDRSQKPEFCARVVIYLSASNGSVDTSRAISILRQIPMDKWDKKLQAAVVVLRLRSGDGTAAIDAFNTGLATRSCGAGFKSILEYAIINKEWPTALKVWLDYTSHLTRSNAGTSPMCADVPVLKFVPDLAKLYLSFEHYLEVEASGPVKAINLYENTRHGLRALRRWLAQQALRQPCSPQQAKTILQIWNDERLYKKYLLRMLRRWNDGLETRASLAALPEIYQQYRAMDHAKPPHSLLRQMFKFYHPSDAAGLAQIYADWHKAWGDLDQWGYERFMQFYSTTGHVPAVKDLWARYRKLLPEAAKTPQAFRAVMNVYAEIGDVEGAERELRVMTERHGVRPDISTWNTLLKCYSKTDDHARVFQCFEEIKRLDQPDSSTYAQVMTTAAKKGDLATTLDFYNQSQKAGVRISKEMAMALVMVYCHNERLVDAEKICTEFAERNVTSTAVWNQLIYFNGLQGKLNECYSILQSMTKYGVQWDHQTHEYLLRALGHANQVQQAYRLLQNARGNGLLPVGSEHFAAVMTGAVRTGQLDLAEAVTTHMRSAGFFVPFNAHVSLVEAAIRQNPSSHNTRVLAQGLVGHLNNMLQRTRFPVPEGGPDVLSGDTSPGLVELKKQTNEIGRAIALLVEIREFLAIEQLVTAYLDVFPEYKAAKYFPPEIASALMLGYLKEGKHDKVHDMWRHTLDAVLASGMTSGGTIYPASQYDLARPLNVVAKAYREANDGPGLLNTVEQLTNVGFKLTRANWNMCIRYLAELGHWERAMDWCEDWLMSRWRGWTPAATSLEERREMKNTRVLAASRATVFSLQKEWLKLRKLAAWSGDISSKLKDIEYRHPMLYHAFITTDYEHLPAAWVHPRKESMTKAMKKMLRPLTHDELKAMRKALEKQLRLERQRKTRKAVRPPFRVVPGQSRTHGEGLPRAFKTGGWKNLDAVLNKGLAAT</sequence>
<feature type="repeat" description="PPR" evidence="5">
    <location>
        <begin position="387"/>
        <end position="421"/>
    </location>
</feature>
<dbReference type="STRING" id="1081103.A0A0B2X6W6"/>
<comment type="caution">
    <text evidence="6">The sequence shown here is derived from an EMBL/GenBank/DDBJ whole genome shotgun (WGS) entry which is preliminary data.</text>
</comment>
<comment type="similarity">
    <text evidence="1">Belongs to the CCM1 family.</text>
</comment>
<dbReference type="HOGENOM" id="CLU_003430_0_0_1"/>
<organism evidence="6 7">
    <name type="scientific">Metarhizium album (strain ARSEF 1941)</name>
    <dbReference type="NCBI Taxonomy" id="1081103"/>
    <lineage>
        <taxon>Eukaryota</taxon>
        <taxon>Fungi</taxon>
        <taxon>Dikarya</taxon>
        <taxon>Ascomycota</taxon>
        <taxon>Pezizomycotina</taxon>
        <taxon>Sordariomycetes</taxon>
        <taxon>Hypocreomycetidae</taxon>
        <taxon>Hypocreales</taxon>
        <taxon>Clavicipitaceae</taxon>
        <taxon>Metarhizium</taxon>
    </lineage>
</organism>
<dbReference type="RefSeq" id="XP_040683204.1">
    <property type="nucleotide sequence ID" value="XM_040819939.1"/>
</dbReference>
<evidence type="ECO:0000313" key="7">
    <source>
        <dbReference type="Proteomes" id="UP000030816"/>
    </source>
</evidence>
<dbReference type="PANTHER" id="PTHR47447">
    <property type="entry name" value="OS03G0856100 PROTEIN"/>
    <property type="match status" value="1"/>
</dbReference>
<dbReference type="PROSITE" id="PS51375">
    <property type="entry name" value="PPR"/>
    <property type="match status" value="1"/>
</dbReference>
<evidence type="ECO:0000256" key="3">
    <source>
        <dbReference type="ARBA" id="ARBA00044493"/>
    </source>
</evidence>
<dbReference type="SUPFAM" id="SSF48452">
    <property type="entry name" value="TPR-like"/>
    <property type="match status" value="1"/>
</dbReference>
<evidence type="ECO:0000256" key="5">
    <source>
        <dbReference type="PROSITE-ProRule" id="PRU00708"/>
    </source>
</evidence>
<dbReference type="InterPro" id="IPR011990">
    <property type="entry name" value="TPR-like_helical_dom_sf"/>
</dbReference>
<dbReference type="Gene3D" id="1.25.40.10">
    <property type="entry name" value="Tetratricopeptide repeat domain"/>
    <property type="match status" value="2"/>
</dbReference>
<reference evidence="6 7" key="1">
    <citation type="journal article" date="2014" name="Proc. Natl. Acad. Sci. U.S.A.">
        <title>Trajectory and genomic determinants of fungal-pathogen speciation and host adaptation.</title>
        <authorList>
            <person name="Hu X."/>
            <person name="Xiao G."/>
            <person name="Zheng P."/>
            <person name="Shang Y."/>
            <person name="Su Y."/>
            <person name="Zhang X."/>
            <person name="Liu X."/>
            <person name="Zhan S."/>
            <person name="St Leger R.J."/>
            <person name="Wang C."/>
        </authorList>
    </citation>
    <scope>NUCLEOTIDE SEQUENCE [LARGE SCALE GENOMIC DNA]</scope>
    <source>
        <strain evidence="6 7">ARSEF 1941</strain>
    </source>
</reference>
<name>A0A0B2X6W6_METAS</name>
<dbReference type="Pfam" id="PF01535">
    <property type="entry name" value="PPR"/>
    <property type="match status" value="1"/>
</dbReference>